<dbReference type="SMART" id="SM00835">
    <property type="entry name" value="Cupin_1"/>
    <property type="match status" value="1"/>
</dbReference>
<accession>A0A1J6IMS7</accession>
<reference evidence="13" key="1">
    <citation type="submission" date="2016-11" db="EMBL/GenBank/DDBJ databases">
        <title>The genome of Nicotiana attenuata.</title>
        <authorList>
            <person name="Xu S."/>
            <person name="Brockmoeller T."/>
            <person name="Gaquerel E."/>
            <person name="Navarro A."/>
            <person name="Kuhl H."/>
            <person name="Gase K."/>
            <person name="Ling Z."/>
            <person name="Zhou W."/>
            <person name="Kreitzer C."/>
            <person name="Stanke M."/>
            <person name="Tang H."/>
            <person name="Lyons E."/>
            <person name="Pandey P."/>
            <person name="Pandey S.P."/>
            <person name="Timmermann B."/>
            <person name="Baldwin I.T."/>
        </authorList>
    </citation>
    <scope>NUCLEOTIDE SEQUENCE [LARGE SCALE GENOMIC DNA]</scope>
    <source>
        <strain evidence="13">UT</strain>
    </source>
</reference>
<comment type="similarity">
    <text evidence="2 11">Belongs to the germin family.</text>
</comment>
<dbReference type="PRINTS" id="PR00325">
    <property type="entry name" value="GERMIN"/>
</dbReference>
<proteinExistence type="inferred from homology"/>
<feature type="binding site" evidence="8">
    <location>
        <position position="112"/>
    </location>
    <ligand>
        <name>oxalate</name>
        <dbReference type="ChEBI" id="CHEBI:30623"/>
    </ligand>
</feature>
<keyword evidence="14" id="KW-1185">Reference proteome</keyword>
<evidence type="ECO:0000313" key="14">
    <source>
        <dbReference type="Proteomes" id="UP000187609"/>
    </source>
</evidence>
<keyword evidence="7 8" id="KW-0464">Manganese</keyword>
<feature type="binding site" evidence="8">
    <location>
        <position position="107"/>
    </location>
    <ligand>
        <name>oxalate</name>
        <dbReference type="ChEBI" id="CHEBI:30623"/>
    </ligand>
</feature>
<keyword evidence="5 8" id="KW-0479">Metal-binding</keyword>
<evidence type="ECO:0000256" key="5">
    <source>
        <dbReference type="ARBA" id="ARBA00022723"/>
    </source>
</evidence>
<protein>
    <recommendedName>
        <fullName evidence="11">Germin-like protein</fullName>
    </recommendedName>
</protein>
<evidence type="ECO:0000256" key="10">
    <source>
        <dbReference type="PIRSR" id="PIRSR601929-3"/>
    </source>
</evidence>
<keyword evidence="3 11" id="KW-0052">Apoplast</keyword>
<dbReference type="GO" id="GO:0030145">
    <property type="term" value="F:manganese ion binding"/>
    <property type="evidence" value="ECO:0007669"/>
    <property type="project" value="UniProtKB-UniRule"/>
</dbReference>
<evidence type="ECO:0000256" key="4">
    <source>
        <dbReference type="ARBA" id="ARBA00022525"/>
    </source>
</evidence>
<dbReference type="SMR" id="A0A1J6IMS7"/>
<evidence type="ECO:0000259" key="12">
    <source>
        <dbReference type="SMART" id="SM00835"/>
    </source>
</evidence>
<feature type="binding site" evidence="9">
    <location>
        <position position="112"/>
    </location>
    <ligand>
        <name>Mn(2+)</name>
        <dbReference type="ChEBI" id="CHEBI:29035"/>
    </ligand>
</feature>
<feature type="binding site" evidence="9">
    <location>
        <position position="105"/>
    </location>
    <ligand>
        <name>Mn(2+)</name>
        <dbReference type="ChEBI" id="CHEBI:29035"/>
    </ligand>
</feature>
<dbReference type="Gramene" id="OIT06150">
    <property type="protein sequence ID" value="OIT06150"/>
    <property type="gene ID" value="A4A49_29533"/>
</dbReference>
<evidence type="ECO:0000256" key="8">
    <source>
        <dbReference type="PIRSR" id="PIRSR601929-1"/>
    </source>
</evidence>
<feature type="disulfide bond" evidence="10">
    <location>
        <begin position="31"/>
        <end position="46"/>
    </location>
</feature>
<gene>
    <name evidence="13" type="ORF">A4A49_29533</name>
</gene>
<dbReference type="AlphaFoldDB" id="A0A1J6IMS7"/>
<dbReference type="Gene3D" id="2.60.120.10">
    <property type="entry name" value="Jelly Rolls"/>
    <property type="match status" value="1"/>
</dbReference>
<keyword evidence="6 10" id="KW-1015">Disulfide bond</keyword>
<dbReference type="KEGG" id="nau:109222964"/>
<dbReference type="InterPro" id="IPR019780">
    <property type="entry name" value="Germin_Mn-BS"/>
</dbReference>
<keyword evidence="4 11" id="KW-0964">Secreted</keyword>
<dbReference type="Pfam" id="PF00190">
    <property type="entry name" value="Cupin_1"/>
    <property type="match status" value="1"/>
</dbReference>
<dbReference type="EMBL" id="MJEQ01037184">
    <property type="protein sequence ID" value="OIT06150.1"/>
    <property type="molecule type" value="Genomic_DNA"/>
</dbReference>
<evidence type="ECO:0000256" key="1">
    <source>
        <dbReference type="ARBA" id="ARBA00004271"/>
    </source>
</evidence>
<dbReference type="PANTHER" id="PTHR31238">
    <property type="entry name" value="GERMIN-LIKE PROTEIN SUBFAMILY 3 MEMBER 3"/>
    <property type="match status" value="1"/>
</dbReference>
<evidence type="ECO:0000256" key="6">
    <source>
        <dbReference type="ARBA" id="ARBA00023157"/>
    </source>
</evidence>
<dbReference type="Proteomes" id="UP000187609">
    <property type="component" value="Unassembled WGS sequence"/>
</dbReference>
<dbReference type="InterPro" id="IPR001929">
    <property type="entry name" value="Germin"/>
</dbReference>
<feature type="domain" description="Cupin type-1" evidence="12">
    <location>
        <begin position="57"/>
        <end position="207"/>
    </location>
</feature>
<dbReference type="CDD" id="cd02241">
    <property type="entry name" value="cupin_OxOx"/>
    <property type="match status" value="1"/>
</dbReference>
<feature type="binding site" evidence="9">
    <location>
        <position position="107"/>
    </location>
    <ligand>
        <name>Mn(2+)</name>
        <dbReference type="ChEBI" id="CHEBI:29035"/>
    </ligand>
</feature>
<dbReference type="InterPro" id="IPR006045">
    <property type="entry name" value="Cupin_1"/>
</dbReference>
<dbReference type="InterPro" id="IPR011051">
    <property type="entry name" value="RmlC_Cupin_sf"/>
</dbReference>
<evidence type="ECO:0000256" key="11">
    <source>
        <dbReference type="RuleBase" id="RU366015"/>
    </source>
</evidence>
<dbReference type="SUPFAM" id="SSF51182">
    <property type="entry name" value="RmlC-like cupins"/>
    <property type="match status" value="1"/>
</dbReference>
<name>A0A1J6IMS7_NICAT</name>
<evidence type="ECO:0000256" key="3">
    <source>
        <dbReference type="ARBA" id="ARBA00022523"/>
    </source>
</evidence>
<feature type="binding site" evidence="9">
    <location>
        <position position="153"/>
    </location>
    <ligand>
        <name>Mn(2+)</name>
        <dbReference type="ChEBI" id="CHEBI:29035"/>
    </ligand>
</feature>
<dbReference type="InterPro" id="IPR014710">
    <property type="entry name" value="RmlC-like_jellyroll"/>
</dbReference>
<evidence type="ECO:0000256" key="9">
    <source>
        <dbReference type="PIRSR" id="PIRSR601929-2"/>
    </source>
</evidence>
<feature type="signal peptide" evidence="11">
    <location>
        <begin position="1"/>
        <end position="21"/>
    </location>
</feature>
<evidence type="ECO:0000313" key="13">
    <source>
        <dbReference type="EMBL" id="OIT06150.1"/>
    </source>
</evidence>
<dbReference type="FunFam" id="2.60.120.10:FF:000005">
    <property type="entry name" value="Germin-like protein subfamily 1 member 8"/>
    <property type="match status" value="1"/>
</dbReference>
<keyword evidence="11" id="KW-0732">Signal</keyword>
<comment type="subcellular location">
    <subcellularLocation>
        <location evidence="1 11">Secreted</location>
        <location evidence="1 11">Extracellular space</location>
        <location evidence="1 11">Apoplast</location>
    </subcellularLocation>
</comment>
<feature type="chain" id="PRO_5019613824" description="Germin-like protein" evidence="11">
    <location>
        <begin position="22"/>
        <end position="214"/>
    </location>
</feature>
<evidence type="ECO:0000256" key="2">
    <source>
        <dbReference type="ARBA" id="ARBA00007456"/>
    </source>
</evidence>
<sequence length="214" mass="22900">MASRFFMFGILFGMCSVLCFASDPSPLQDFCVADSTTSVHVNGRVCKDPNLVEAEDFFFSGLNIAGNTSNSIGFQVTPAIIPGINTLGIVLARADFAPNGFSPLHTHPRAAEIVIVLEGCVEIGFVTSNPENRLFIKTLEVGDFFVVPKGLVHFQRNVGEVNAVTIAALSSQGPGTIRVADATFGSDPPIPSDILARGFQIDQKTASQIQGRFY</sequence>
<dbReference type="PROSITE" id="PS00725">
    <property type="entry name" value="GERMIN"/>
    <property type="match status" value="1"/>
</dbReference>
<dbReference type="OMA" id="KAFRIDE"/>
<organism evidence="13 14">
    <name type="scientific">Nicotiana attenuata</name>
    <name type="common">Coyote tobacco</name>
    <dbReference type="NCBI Taxonomy" id="49451"/>
    <lineage>
        <taxon>Eukaryota</taxon>
        <taxon>Viridiplantae</taxon>
        <taxon>Streptophyta</taxon>
        <taxon>Embryophyta</taxon>
        <taxon>Tracheophyta</taxon>
        <taxon>Spermatophyta</taxon>
        <taxon>Magnoliopsida</taxon>
        <taxon>eudicotyledons</taxon>
        <taxon>Gunneridae</taxon>
        <taxon>Pentapetalae</taxon>
        <taxon>asterids</taxon>
        <taxon>lamiids</taxon>
        <taxon>Solanales</taxon>
        <taxon>Solanaceae</taxon>
        <taxon>Nicotianoideae</taxon>
        <taxon>Nicotianeae</taxon>
        <taxon>Nicotiana</taxon>
    </lineage>
</organism>
<evidence type="ECO:0000256" key="7">
    <source>
        <dbReference type="ARBA" id="ARBA00023211"/>
    </source>
</evidence>
<dbReference type="GO" id="GO:0048046">
    <property type="term" value="C:apoplast"/>
    <property type="evidence" value="ECO:0007669"/>
    <property type="project" value="UniProtKB-SubCell"/>
</dbReference>
<comment type="caution">
    <text evidence="13">The sequence shown here is derived from an EMBL/GenBank/DDBJ whole genome shotgun (WGS) entry which is preliminary data.</text>
</comment>
<dbReference type="OrthoDB" id="1921208at2759"/>